<accession>A0A4U7L1R0</accession>
<feature type="compositionally biased region" description="Polar residues" evidence="1">
    <location>
        <begin position="9"/>
        <end position="19"/>
    </location>
</feature>
<dbReference type="PANTHER" id="PTHR13169:SF0">
    <property type="entry name" value="UBIQUITIN-LIKE PROTEIN 3"/>
    <property type="match status" value="1"/>
</dbReference>
<dbReference type="AlphaFoldDB" id="A0A4U7L1R0"/>
<feature type="compositionally biased region" description="Low complexity" evidence="1">
    <location>
        <begin position="27"/>
        <end position="43"/>
    </location>
</feature>
<evidence type="ECO:0000313" key="3">
    <source>
        <dbReference type="EMBL" id="TKY89718.1"/>
    </source>
</evidence>
<dbReference type="EMBL" id="SRRM01000004">
    <property type="protein sequence ID" value="TKY89718.1"/>
    <property type="molecule type" value="Genomic_DNA"/>
</dbReference>
<dbReference type="SUPFAM" id="SSF54236">
    <property type="entry name" value="Ubiquitin-like"/>
    <property type="match status" value="1"/>
</dbReference>
<feature type="region of interest" description="Disordered" evidence="1">
    <location>
        <begin position="1"/>
        <end position="59"/>
    </location>
</feature>
<comment type="caution">
    <text evidence="3">The sequence shown here is derived from an EMBL/GenBank/DDBJ whole genome shotgun (WGS) entry which is preliminary data.</text>
</comment>
<name>A0A4U7L1R0_9BASI</name>
<dbReference type="GeneID" id="40724398"/>
<evidence type="ECO:0000313" key="4">
    <source>
        <dbReference type="Proteomes" id="UP000306050"/>
    </source>
</evidence>
<gene>
    <name evidence="3" type="ORF">EX895_001503</name>
</gene>
<dbReference type="Proteomes" id="UP000306050">
    <property type="component" value="Chromosome SGRAM_11"/>
</dbReference>
<protein>
    <recommendedName>
        <fullName evidence="2">UBL3-like ubiquitin domain-containing protein</fullName>
    </recommendedName>
</protein>
<dbReference type="InterPro" id="IPR029071">
    <property type="entry name" value="Ubiquitin-like_domsf"/>
</dbReference>
<evidence type="ECO:0000259" key="2">
    <source>
        <dbReference type="Pfam" id="PF13881"/>
    </source>
</evidence>
<dbReference type="Gene3D" id="3.10.20.90">
    <property type="entry name" value="Phosphatidylinositol 3-kinase Catalytic Subunit, Chain A, domain 1"/>
    <property type="match status" value="1"/>
</dbReference>
<keyword evidence="4" id="KW-1185">Reference proteome</keyword>
<sequence length="213" mass="22861">MHATERSRVSTCSTDNGSSHAHEDTRLTTVVSNLSTISSSSPKNKSKDTDPAVSVSTSDTHALTASAHTQPQAGTTNAASSPSVAPTHLVTLLTTTGQRTSWRFDPNQTVEVVRAHIWDNWPQAWPQPKPESAAYLRLLHLGHILDNPATTLASRGCRSGATTVVHVIVRSIPPPEPVKVEQQNPVKDADLDAPPTRRNPDQQETPGCSCVIC</sequence>
<feature type="region of interest" description="Disordered" evidence="1">
    <location>
        <begin position="65"/>
        <end position="84"/>
    </location>
</feature>
<dbReference type="InterPro" id="IPR040015">
    <property type="entry name" value="UBL3-like"/>
</dbReference>
<dbReference type="RefSeq" id="XP_029741703.1">
    <property type="nucleotide sequence ID" value="XM_029882102.1"/>
</dbReference>
<feature type="domain" description="UBL3-like ubiquitin" evidence="2">
    <location>
        <begin position="93"/>
        <end position="183"/>
    </location>
</feature>
<reference evidence="3 4" key="1">
    <citation type="submission" date="2019-05" db="EMBL/GenBank/DDBJ databases">
        <title>Sporisorium graminicola CBS 10092 draft sequencing and annotation.</title>
        <authorList>
            <person name="Solano-Gonzalez S."/>
            <person name="Caddick M.X."/>
            <person name="Darby A."/>
        </authorList>
    </citation>
    <scope>NUCLEOTIDE SEQUENCE [LARGE SCALE GENOMIC DNA]</scope>
    <source>
        <strain evidence="3 4">CBS 10092</strain>
    </source>
</reference>
<feature type="region of interest" description="Disordered" evidence="1">
    <location>
        <begin position="175"/>
        <end position="206"/>
    </location>
</feature>
<dbReference type="Pfam" id="PF13881">
    <property type="entry name" value="Rad60-SLD_2"/>
    <property type="match status" value="1"/>
</dbReference>
<dbReference type="InterPro" id="IPR039540">
    <property type="entry name" value="UBL3-like_ubiquitin_dom"/>
</dbReference>
<dbReference type="KEGG" id="sgra:EX895_001503"/>
<dbReference type="OrthoDB" id="1043111at2759"/>
<dbReference type="PANTHER" id="PTHR13169">
    <property type="entry name" value="UBIQUITIN-LIKE PROTEIN 3 HCG-1 PROTEIN"/>
    <property type="match status" value="1"/>
</dbReference>
<proteinExistence type="predicted"/>
<organism evidence="3 4">
    <name type="scientific">Sporisorium graminicola</name>
    <dbReference type="NCBI Taxonomy" id="280036"/>
    <lineage>
        <taxon>Eukaryota</taxon>
        <taxon>Fungi</taxon>
        <taxon>Dikarya</taxon>
        <taxon>Basidiomycota</taxon>
        <taxon>Ustilaginomycotina</taxon>
        <taxon>Ustilaginomycetes</taxon>
        <taxon>Ustilaginales</taxon>
        <taxon>Ustilaginaceae</taxon>
        <taxon>Sporisorium</taxon>
    </lineage>
</organism>
<evidence type="ECO:0000256" key="1">
    <source>
        <dbReference type="SAM" id="MobiDB-lite"/>
    </source>
</evidence>